<reference evidence="7 8" key="1">
    <citation type="submission" date="2020-02" db="EMBL/GenBank/DDBJ databases">
        <authorList>
            <person name="Zhang X.-Y."/>
        </authorList>
    </citation>
    <scope>NUCLEOTIDE SEQUENCE [LARGE SCALE GENOMIC DNA]</scope>
    <source>
        <strain evidence="7 8">C33</strain>
    </source>
</reference>
<organism evidence="7 8">
    <name type="scientific">Wenzhouxiangella limi</name>
    <dbReference type="NCBI Taxonomy" id="2707351"/>
    <lineage>
        <taxon>Bacteria</taxon>
        <taxon>Pseudomonadati</taxon>
        <taxon>Pseudomonadota</taxon>
        <taxon>Gammaproteobacteria</taxon>
        <taxon>Chromatiales</taxon>
        <taxon>Wenzhouxiangellaceae</taxon>
        <taxon>Wenzhouxiangella</taxon>
    </lineage>
</organism>
<dbReference type="Pfam" id="PF04055">
    <property type="entry name" value="Radical_SAM"/>
    <property type="match status" value="1"/>
</dbReference>
<evidence type="ECO:0000313" key="8">
    <source>
        <dbReference type="Proteomes" id="UP000484885"/>
    </source>
</evidence>
<dbReference type="SFLD" id="SFLDS00029">
    <property type="entry name" value="Radical_SAM"/>
    <property type="match status" value="1"/>
</dbReference>
<proteinExistence type="predicted"/>
<evidence type="ECO:0000256" key="4">
    <source>
        <dbReference type="ARBA" id="ARBA00023004"/>
    </source>
</evidence>
<evidence type="ECO:0000259" key="6">
    <source>
        <dbReference type="PROSITE" id="PS51918"/>
    </source>
</evidence>
<dbReference type="GO" id="GO:0051539">
    <property type="term" value="F:4 iron, 4 sulfur cluster binding"/>
    <property type="evidence" value="ECO:0007669"/>
    <property type="project" value="TreeGrafter"/>
</dbReference>
<dbReference type="GO" id="GO:0046872">
    <property type="term" value="F:metal ion binding"/>
    <property type="evidence" value="ECO:0007669"/>
    <property type="project" value="UniProtKB-KW"/>
</dbReference>
<keyword evidence="4" id="KW-0408">Iron</keyword>
<dbReference type="CDD" id="cd01335">
    <property type="entry name" value="Radical_SAM"/>
    <property type="match status" value="1"/>
</dbReference>
<dbReference type="InterPro" id="IPR013785">
    <property type="entry name" value="Aldolase_TIM"/>
</dbReference>
<evidence type="ECO:0000256" key="1">
    <source>
        <dbReference type="ARBA" id="ARBA00001966"/>
    </source>
</evidence>
<keyword evidence="5" id="KW-0411">Iron-sulfur</keyword>
<comment type="cofactor">
    <cofactor evidence="1">
        <name>[4Fe-4S] cluster</name>
        <dbReference type="ChEBI" id="CHEBI:49883"/>
    </cofactor>
</comment>
<dbReference type="SFLD" id="SFLDG01082">
    <property type="entry name" value="B12-binding_domain_containing"/>
    <property type="match status" value="1"/>
</dbReference>
<dbReference type="InterPro" id="IPR006638">
    <property type="entry name" value="Elp3/MiaA/NifB-like_rSAM"/>
</dbReference>
<dbReference type="InterPro" id="IPR034505">
    <property type="entry name" value="Coproporphyrinogen-III_oxidase"/>
</dbReference>
<dbReference type="NCBIfam" id="NF006385">
    <property type="entry name" value="PRK08629.1"/>
    <property type="match status" value="1"/>
</dbReference>
<comment type="caution">
    <text evidence="7">The sequence shown here is derived from an EMBL/GenBank/DDBJ whole genome shotgun (WGS) entry which is preliminary data.</text>
</comment>
<dbReference type="InterPro" id="IPR007197">
    <property type="entry name" value="rSAM"/>
</dbReference>
<dbReference type="InterPro" id="IPR058240">
    <property type="entry name" value="rSAM_sf"/>
</dbReference>
<dbReference type="RefSeq" id="WP_164210163.1">
    <property type="nucleotide sequence ID" value="NZ_JAAGSC010000031.1"/>
</dbReference>
<keyword evidence="8" id="KW-1185">Reference proteome</keyword>
<keyword evidence="2" id="KW-0949">S-adenosyl-L-methionine</keyword>
<evidence type="ECO:0000256" key="2">
    <source>
        <dbReference type="ARBA" id="ARBA00022691"/>
    </source>
</evidence>
<dbReference type="GO" id="GO:0003824">
    <property type="term" value="F:catalytic activity"/>
    <property type="evidence" value="ECO:0007669"/>
    <property type="project" value="InterPro"/>
</dbReference>
<dbReference type="PROSITE" id="PS51918">
    <property type="entry name" value="RADICAL_SAM"/>
    <property type="match status" value="1"/>
</dbReference>
<dbReference type="PANTHER" id="PTHR13932:SF5">
    <property type="entry name" value="RADICAL S-ADENOSYL METHIONINE DOMAIN-CONTAINING PROTEIN 1, MITOCHONDRIAL"/>
    <property type="match status" value="1"/>
</dbReference>
<protein>
    <submittedName>
        <fullName evidence="7">Coproporphyrinogen III oxidase family protein</fullName>
    </submittedName>
</protein>
<dbReference type="Proteomes" id="UP000484885">
    <property type="component" value="Unassembled WGS sequence"/>
</dbReference>
<dbReference type="SFLD" id="SFLDG01065">
    <property type="entry name" value="anaerobic_coproporphyrinogen-I"/>
    <property type="match status" value="1"/>
</dbReference>
<dbReference type="PANTHER" id="PTHR13932">
    <property type="entry name" value="COPROPORPHYRINIGEN III OXIDASE"/>
    <property type="match status" value="1"/>
</dbReference>
<feature type="domain" description="Radical SAM core" evidence="6">
    <location>
        <begin position="34"/>
        <end position="264"/>
    </location>
</feature>
<keyword evidence="3" id="KW-0479">Metal-binding</keyword>
<dbReference type="SUPFAM" id="SSF102114">
    <property type="entry name" value="Radical SAM enzymes"/>
    <property type="match status" value="1"/>
</dbReference>
<evidence type="ECO:0000313" key="7">
    <source>
        <dbReference type="EMBL" id="NDY94779.1"/>
    </source>
</evidence>
<gene>
    <name evidence="7" type="ORF">G3I74_03445</name>
</gene>
<dbReference type="GO" id="GO:0005737">
    <property type="term" value="C:cytoplasm"/>
    <property type="evidence" value="ECO:0007669"/>
    <property type="project" value="TreeGrafter"/>
</dbReference>
<evidence type="ECO:0000256" key="5">
    <source>
        <dbReference type="ARBA" id="ARBA00023014"/>
    </source>
</evidence>
<dbReference type="EMBL" id="JAAGSC010000031">
    <property type="protein sequence ID" value="NDY94779.1"/>
    <property type="molecule type" value="Genomic_DNA"/>
</dbReference>
<accession>A0A845VBW2</accession>
<dbReference type="Gene3D" id="3.20.20.70">
    <property type="entry name" value="Aldolase class I"/>
    <property type="match status" value="1"/>
</dbReference>
<sequence length="441" mass="50422">MTIMDRVLTAGFRHNSKRLTKFDGLTPSETLPPPDTSRTYMLYLHIPFCVVLCPFCSFHRVCFKEDKAVKYFNSLRQEIRMAHEAGYRFGDIYVGGGTPTVMPRELAETLELVRKLSPIDSISVETNPDDLTPETMQIVRDAGVTRLSVGVQSLDNDLLKQMDRYEKYGSAENVMAGLERANGFFETLNADMIFNLPHQTDESLLRDVDLITRELEITQTTFYPLMSAESTMRKMLKMMGEVDFNREGHMYRLILDALPSNYTPSSAWCFNHKGDTTDEYVIENEEYLGLGSGSLSYLDGMLYSSTFSLNHYNRQIAAGKFGISRQQALTPRDRLRYFMLMNLFGLSLDKKVAEAKYPGFFRKLAPEILGLKIMGAVRDEGDKLVLTRYGMRVWILIMREFFMAVSDFRDLMRHAIKEELDAPGPLQIRVPTPELRPPGAY</sequence>
<dbReference type="GO" id="GO:0006779">
    <property type="term" value="P:porphyrin-containing compound biosynthetic process"/>
    <property type="evidence" value="ECO:0007669"/>
    <property type="project" value="TreeGrafter"/>
</dbReference>
<dbReference type="SMART" id="SM00729">
    <property type="entry name" value="Elp3"/>
    <property type="match status" value="1"/>
</dbReference>
<dbReference type="AlphaFoldDB" id="A0A845VBW2"/>
<evidence type="ECO:0000256" key="3">
    <source>
        <dbReference type="ARBA" id="ARBA00022723"/>
    </source>
</evidence>
<name>A0A845VBW2_9GAMM</name>